<comment type="caution">
    <text evidence="2">The sequence shown here is derived from an EMBL/GenBank/DDBJ whole genome shotgun (WGS) entry which is preliminary data.</text>
</comment>
<gene>
    <name evidence="2" type="ORF">H9928_01480</name>
</gene>
<dbReference type="AlphaFoldDB" id="A0A948TLK3"/>
<dbReference type="EMBL" id="JAHLFJ010000015">
    <property type="protein sequence ID" value="MBU3855230.1"/>
    <property type="molecule type" value="Genomic_DNA"/>
</dbReference>
<protein>
    <submittedName>
        <fullName evidence="2">Uncharacterized protein</fullName>
    </submittedName>
</protein>
<evidence type="ECO:0000256" key="1">
    <source>
        <dbReference type="SAM" id="MobiDB-lite"/>
    </source>
</evidence>
<organism evidence="2 3">
    <name type="scientific">Candidatus Phocaeicola excrementipullorum</name>
    <dbReference type="NCBI Taxonomy" id="2838731"/>
    <lineage>
        <taxon>Bacteria</taxon>
        <taxon>Pseudomonadati</taxon>
        <taxon>Bacteroidota</taxon>
        <taxon>Bacteroidia</taxon>
        <taxon>Bacteroidales</taxon>
        <taxon>Bacteroidaceae</taxon>
        <taxon>Phocaeicola</taxon>
    </lineage>
</organism>
<reference evidence="2" key="1">
    <citation type="journal article" date="2021" name="PeerJ">
        <title>Extensive microbial diversity within the chicken gut microbiome revealed by metagenomics and culture.</title>
        <authorList>
            <person name="Gilroy R."/>
            <person name="Ravi A."/>
            <person name="Getino M."/>
            <person name="Pursley I."/>
            <person name="Horton D.L."/>
            <person name="Alikhan N.F."/>
            <person name="Baker D."/>
            <person name="Gharbi K."/>
            <person name="Hall N."/>
            <person name="Watson M."/>
            <person name="Adriaenssens E.M."/>
            <person name="Foster-Nyarko E."/>
            <person name="Jarju S."/>
            <person name="Secka A."/>
            <person name="Antonio M."/>
            <person name="Oren A."/>
            <person name="Chaudhuri R.R."/>
            <person name="La Ragione R."/>
            <person name="Hildebrand F."/>
            <person name="Pallen M.J."/>
        </authorList>
    </citation>
    <scope>NUCLEOTIDE SEQUENCE</scope>
    <source>
        <strain evidence="2">8470</strain>
    </source>
</reference>
<name>A0A948TLK3_9BACT</name>
<evidence type="ECO:0000313" key="3">
    <source>
        <dbReference type="Proteomes" id="UP000784286"/>
    </source>
</evidence>
<dbReference type="Proteomes" id="UP000784286">
    <property type="component" value="Unassembled WGS sequence"/>
</dbReference>
<proteinExistence type="predicted"/>
<reference evidence="2" key="2">
    <citation type="submission" date="2021-04" db="EMBL/GenBank/DDBJ databases">
        <authorList>
            <person name="Gilroy R."/>
        </authorList>
    </citation>
    <scope>NUCLEOTIDE SEQUENCE</scope>
    <source>
        <strain evidence="2">8470</strain>
    </source>
</reference>
<sequence>MTKVNSANSTRETYKAPLCEIHDIVPEGMICQSGTKGGPGNYGPGNTNDWGDSWY</sequence>
<feature type="region of interest" description="Disordered" evidence="1">
    <location>
        <begin position="32"/>
        <end position="55"/>
    </location>
</feature>
<accession>A0A948TLK3</accession>
<evidence type="ECO:0000313" key="2">
    <source>
        <dbReference type="EMBL" id="MBU3855230.1"/>
    </source>
</evidence>